<keyword evidence="3" id="KW-1185">Reference proteome</keyword>
<proteinExistence type="predicted"/>
<reference evidence="2" key="1">
    <citation type="journal article" date="2021" name="bioRxiv">
        <title>Whole Genome Assembly and Annotation of Northern Wild Rice, Zizania palustris L., Supports a Whole Genome Duplication in the Zizania Genus.</title>
        <authorList>
            <person name="Haas M."/>
            <person name="Kono T."/>
            <person name="Macchietto M."/>
            <person name="Millas R."/>
            <person name="McGilp L."/>
            <person name="Shao M."/>
            <person name="Duquette J."/>
            <person name="Hirsch C.N."/>
            <person name="Kimball J."/>
        </authorList>
    </citation>
    <scope>NUCLEOTIDE SEQUENCE</scope>
    <source>
        <tissue evidence="2">Fresh leaf tissue</tissue>
    </source>
</reference>
<dbReference type="OrthoDB" id="10478338at2759"/>
<gene>
    <name evidence="2" type="ORF">GUJ93_ZPchr0012g20808</name>
</gene>
<organism evidence="2 3">
    <name type="scientific">Zizania palustris</name>
    <name type="common">Northern wild rice</name>
    <dbReference type="NCBI Taxonomy" id="103762"/>
    <lineage>
        <taxon>Eukaryota</taxon>
        <taxon>Viridiplantae</taxon>
        <taxon>Streptophyta</taxon>
        <taxon>Embryophyta</taxon>
        <taxon>Tracheophyta</taxon>
        <taxon>Spermatophyta</taxon>
        <taxon>Magnoliopsida</taxon>
        <taxon>Liliopsida</taxon>
        <taxon>Poales</taxon>
        <taxon>Poaceae</taxon>
        <taxon>BOP clade</taxon>
        <taxon>Oryzoideae</taxon>
        <taxon>Oryzeae</taxon>
        <taxon>Zizaniinae</taxon>
        <taxon>Zizania</taxon>
    </lineage>
</organism>
<reference evidence="2" key="2">
    <citation type="submission" date="2021-02" db="EMBL/GenBank/DDBJ databases">
        <authorList>
            <person name="Kimball J.A."/>
            <person name="Haas M.W."/>
            <person name="Macchietto M."/>
            <person name="Kono T."/>
            <person name="Duquette J."/>
            <person name="Shao M."/>
        </authorList>
    </citation>
    <scope>NUCLEOTIDE SEQUENCE</scope>
    <source>
        <tissue evidence="2">Fresh leaf tissue</tissue>
    </source>
</reference>
<dbReference type="EMBL" id="JAAALK010000080">
    <property type="protein sequence ID" value="KAG8095544.1"/>
    <property type="molecule type" value="Genomic_DNA"/>
</dbReference>
<evidence type="ECO:0000256" key="1">
    <source>
        <dbReference type="SAM" id="MobiDB-lite"/>
    </source>
</evidence>
<dbReference type="Proteomes" id="UP000729402">
    <property type="component" value="Unassembled WGS sequence"/>
</dbReference>
<feature type="region of interest" description="Disordered" evidence="1">
    <location>
        <begin position="135"/>
        <end position="154"/>
    </location>
</feature>
<sequence>MEVARPLLSPSSPSSSLLAAAQAQQMLSFSANDTDWKPTQSNRTLVSPNGDFAAGFLASSSPGKFRFTVWVNATPKAFIWYAHPNRSYTAIETDNNSALTVDARGKLSWTVAGNTTIGPHLPTPRRTRRLCCASTTLENSSTAPGRASRSRRTR</sequence>
<name>A0A8J5WUN2_ZIZPA</name>
<protein>
    <recommendedName>
        <fullName evidence="4">Bulb-type lectin domain-containing protein</fullName>
    </recommendedName>
</protein>
<evidence type="ECO:0000313" key="2">
    <source>
        <dbReference type="EMBL" id="KAG8095544.1"/>
    </source>
</evidence>
<dbReference type="AlphaFoldDB" id="A0A8J5WUN2"/>
<accession>A0A8J5WUN2</accession>
<evidence type="ECO:0000313" key="3">
    <source>
        <dbReference type="Proteomes" id="UP000729402"/>
    </source>
</evidence>
<evidence type="ECO:0008006" key="4">
    <source>
        <dbReference type="Google" id="ProtNLM"/>
    </source>
</evidence>
<comment type="caution">
    <text evidence="2">The sequence shown here is derived from an EMBL/GenBank/DDBJ whole genome shotgun (WGS) entry which is preliminary data.</text>
</comment>